<evidence type="ECO:0000313" key="2">
    <source>
        <dbReference type="Proteomes" id="UP001620520"/>
    </source>
</evidence>
<organism evidence="1 2">
    <name type="scientific">Paenarthrobacter histidinolovorans</name>
    <dbReference type="NCBI Taxonomy" id="43664"/>
    <lineage>
        <taxon>Bacteria</taxon>
        <taxon>Bacillati</taxon>
        <taxon>Actinomycetota</taxon>
        <taxon>Actinomycetes</taxon>
        <taxon>Micrococcales</taxon>
        <taxon>Micrococcaceae</taxon>
        <taxon>Paenarthrobacter</taxon>
    </lineage>
</organism>
<gene>
    <name evidence="1" type="ORF">ABIA52_000598</name>
</gene>
<proteinExistence type="predicted"/>
<dbReference type="Proteomes" id="UP001620520">
    <property type="component" value="Unassembled WGS sequence"/>
</dbReference>
<name>A0ABW8N128_9MICC</name>
<keyword evidence="2" id="KW-1185">Reference proteome</keyword>
<comment type="caution">
    <text evidence="1">The sequence shown here is derived from an EMBL/GenBank/DDBJ whole genome shotgun (WGS) entry which is preliminary data.</text>
</comment>
<accession>A0ABW8N128</accession>
<evidence type="ECO:0008006" key="3">
    <source>
        <dbReference type="Google" id="ProtNLM"/>
    </source>
</evidence>
<reference evidence="1 2" key="1">
    <citation type="submission" date="2024-10" db="EMBL/GenBank/DDBJ databases">
        <title>Novel secondary metabolite-producing bacteria for plant disease control.</title>
        <authorList>
            <person name="Chevrette M."/>
        </authorList>
    </citation>
    <scope>NUCLEOTIDE SEQUENCE [LARGE SCALE GENOMIC DNA]</scope>
    <source>
        <strain evidence="1 2">J30 TE3557</strain>
    </source>
</reference>
<dbReference type="EMBL" id="JBIYEW010000003">
    <property type="protein sequence ID" value="MFK4637709.1"/>
    <property type="molecule type" value="Genomic_DNA"/>
</dbReference>
<dbReference type="RefSeq" id="WP_189020309.1">
    <property type="nucleotide sequence ID" value="NZ_BMPM01000008.1"/>
</dbReference>
<evidence type="ECO:0000313" key="1">
    <source>
        <dbReference type="EMBL" id="MFK4637709.1"/>
    </source>
</evidence>
<protein>
    <recommendedName>
        <fullName evidence="3">KOW domain-containing protein</fullName>
    </recommendedName>
</protein>
<sequence length="99" mass="11077">MKQSTVFTMSDPDALPVRYYKAWEYFLPGDEVDVKLRGADSQTGQVVDVMPDGTGVWVYVHGVGRRLFSVEDAVEITVTDPARRPDITVNSADEAREKK</sequence>